<dbReference type="InterPro" id="IPR001870">
    <property type="entry name" value="B30.2/SPRY"/>
</dbReference>
<dbReference type="InterPro" id="IPR003879">
    <property type="entry name" value="Butyrophylin_SPRY"/>
</dbReference>
<dbReference type="GO" id="GO:0008270">
    <property type="term" value="F:zinc ion binding"/>
    <property type="evidence" value="ECO:0007669"/>
    <property type="project" value="UniProtKB-KW"/>
</dbReference>
<evidence type="ECO:0000256" key="7">
    <source>
        <dbReference type="SAM" id="Coils"/>
    </source>
</evidence>
<dbReference type="SMART" id="SM00589">
    <property type="entry name" value="PRY"/>
    <property type="match status" value="1"/>
</dbReference>
<dbReference type="PROSITE" id="PS00518">
    <property type="entry name" value="ZF_RING_1"/>
    <property type="match status" value="1"/>
</dbReference>
<evidence type="ECO:0000256" key="5">
    <source>
        <dbReference type="ARBA" id="ARBA00022859"/>
    </source>
</evidence>
<evidence type="ECO:0000256" key="6">
    <source>
        <dbReference type="PROSITE-ProRule" id="PRU00024"/>
    </source>
</evidence>
<dbReference type="Pfam" id="PF13445">
    <property type="entry name" value="zf-RING_UBOX"/>
    <property type="match status" value="1"/>
</dbReference>
<dbReference type="InterPro" id="IPR013320">
    <property type="entry name" value="ConA-like_dom_sf"/>
</dbReference>
<dbReference type="Pfam" id="PF25600">
    <property type="entry name" value="TRIM_CC"/>
    <property type="match status" value="1"/>
</dbReference>
<dbReference type="InterPro" id="IPR051051">
    <property type="entry name" value="E3_ubiq-ligase_TRIM/RNF"/>
</dbReference>
<evidence type="ECO:0000259" key="9">
    <source>
        <dbReference type="PROSITE" id="PS50119"/>
    </source>
</evidence>
<protein>
    <submittedName>
        <fullName evidence="11">E3 ubiquitin-protein ligase TRIM39-like</fullName>
    </submittedName>
</protein>
<dbReference type="GO" id="GO:0005737">
    <property type="term" value="C:cytoplasm"/>
    <property type="evidence" value="ECO:0007669"/>
    <property type="project" value="UniProtKB-ARBA"/>
</dbReference>
<reference evidence="11" key="1">
    <citation type="submission" date="2025-08" db="UniProtKB">
        <authorList>
            <consortium name="Ensembl"/>
        </authorList>
    </citation>
    <scope>IDENTIFICATION</scope>
</reference>
<dbReference type="InterPro" id="IPR043136">
    <property type="entry name" value="B30.2/SPRY_sf"/>
</dbReference>
<feature type="coiled-coil region" evidence="7">
    <location>
        <begin position="249"/>
        <end position="295"/>
    </location>
</feature>
<evidence type="ECO:0000256" key="4">
    <source>
        <dbReference type="ARBA" id="ARBA00022833"/>
    </source>
</evidence>
<dbReference type="GO" id="GO:0045087">
    <property type="term" value="P:innate immune response"/>
    <property type="evidence" value="ECO:0007669"/>
    <property type="project" value="UniProtKB-KW"/>
</dbReference>
<dbReference type="Gene3D" id="3.30.160.60">
    <property type="entry name" value="Classic Zinc Finger"/>
    <property type="match status" value="1"/>
</dbReference>
<dbReference type="SUPFAM" id="SSF57845">
    <property type="entry name" value="B-box zinc-binding domain"/>
    <property type="match status" value="1"/>
</dbReference>
<dbReference type="RefSeq" id="XP_029616956.1">
    <property type="nucleotide sequence ID" value="XM_029761096.1"/>
</dbReference>
<evidence type="ECO:0000256" key="3">
    <source>
        <dbReference type="ARBA" id="ARBA00022771"/>
    </source>
</evidence>
<dbReference type="SUPFAM" id="SSF49899">
    <property type="entry name" value="Concanavalin A-like lectins/glucanases"/>
    <property type="match status" value="1"/>
</dbReference>
<dbReference type="Gene3D" id="3.30.40.10">
    <property type="entry name" value="Zinc/RING finger domain, C3HC4 (zinc finger)"/>
    <property type="match status" value="1"/>
</dbReference>
<name>A0A673X4D4_SALTR</name>
<keyword evidence="7" id="KW-0175">Coiled coil</keyword>
<dbReference type="Gene3D" id="2.60.120.920">
    <property type="match status" value="1"/>
</dbReference>
<dbReference type="PANTHER" id="PTHR25465:SF32">
    <property type="entry name" value="BLOODTHIRSTY-RELATED GENE FAMILY, MEMBER 16 ISOFORM X1-RELATED"/>
    <property type="match status" value="1"/>
</dbReference>
<dbReference type="InterPro" id="IPR006574">
    <property type="entry name" value="PRY"/>
</dbReference>
<dbReference type="InterPro" id="IPR017907">
    <property type="entry name" value="Znf_RING_CS"/>
</dbReference>
<dbReference type="KEGG" id="stru:115198805"/>
<dbReference type="InParanoid" id="A0A673X4D4"/>
<dbReference type="FunFam" id="2.60.120.920:FF:000004">
    <property type="entry name" value="Butyrophilin subfamily 1 member A1"/>
    <property type="match status" value="1"/>
</dbReference>
<evidence type="ECO:0000259" key="8">
    <source>
        <dbReference type="PROSITE" id="PS50089"/>
    </source>
</evidence>
<evidence type="ECO:0000259" key="10">
    <source>
        <dbReference type="PROSITE" id="PS50188"/>
    </source>
</evidence>
<gene>
    <name evidence="11" type="primary">LOC115198805</name>
</gene>
<keyword evidence="5" id="KW-0391">Immunity</keyword>
<organism evidence="11 12">
    <name type="scientific">Salmo trutta</name>
    <name type="common">Brown trout</name>
    <dbReference type="NCBI Taxonomy" id="8032"/>
    <lineage>
        <taxon>Eukaryota</taxon>
        <taxon>Metazoa</taxon>
        <taxon>Chordata</taxon>
        <taxon>Craniata</taxon>
        <taxon>Vertebrata</taxon>
        <taxon>Euteleostomi</taxon>
        <taxon>Actinopterygii</taxon>
        <taxon>Neopterygii</taxon>
        <taxon>Teleostei</taxon>
        <taxon>Protacanthopterygii</taxon>
        <taxon>Salmoniformes</taxon>
        <taxon>Salmonidae</taxon>
        <taxon>Salmoninae</taxon>
        <taxon>Salmo</taxon>
    </lineage>
</organism>
<keyword evidence="12" id="KW-1185">Reference proteome</keyword>
<keyword evidence="1" id="KW-0399">Innate immunity</keyword>
<dbReference type="InterPro" id="IPR027370">
    <property type="entry name" value="Znf-RING_euk"/>
</dbReference>
<dbReference type="CDD" id="cd13733">
    <property type="entry name" value="SPRY_PRY_C-I_1"/>
    <property type="match status" value="1"/>
</dbReference>
<dbReference type="SMART" id="SM00184">
    <property type="entry name" value="RING"/>
    <property type="match status" value="1"/>
</dbReference>
<evidence type="ECO:0000256" key="1">
    <source>
        <dbReference type="ARBA" id="ARBA00022588"/>
    </source>
</evidence>
<dbReference type="Proteomes" id="UP000472277">
    <property type="component" value="Chromosome 8"/>
</dbReference>
<evidence type="ECO:0000256" key="2">
    <source>
        <dbReference type="ARBA" id="ARBA00022723"/>
    </source>
</evidence>
<dbReference type="InterPro" id="IPR058030">
    <property type="entry name" value="TRIM8/14/16/25/29/45/65_CC"/>
</dbReference>
<dbReference type="InterPro" id="IPR000315">
    <property type="entry name" value="Znf_B-box"/>
</dbReference>
<dbReference type="InterPro" id="IPR013083">
    <property type="entry name" value="Znf_RING/FYVE/PHD"/>
</dbReference>
<feature type="domain" description="B box-type" evidence="9">
    <location>
        <begin position="148"/>
        <end position="188"/>
    </location>
</feature>
<dbReference type="PROSITE" id="PS50188">
    <property type="entry name" value="B302_SPRY"/>
    <property type="match status" value="1"/>
</dbReference>
<proteinExistence type="predicted"/>
<dbReference type="AlphaFoldDB" id="A0A673X4D4"/>
<evidence type="ECO:0000313" key="12">
    <source>
        <dbReference type="Proteomes" id="UP000472277"/>
    </source>
</evidence>
<reference evidence="11" key="2">
    <citation type="submission" date="2025-09" db="UniProtKB">
        <authorList>
            <consortium name="Ensembl"/>
        </authorList>
    </citation>
    <scope>IDENTIFICATION</scope>
</reference>
<dbReference type="Ensembl" id="ENSSTUT00000017164.1">
    <property type="protein sequence ID" value="ENSSTUP00000016283.1"/>
    <property type="gene ID" value="ENSSTUG00000007435.1"/>
</dbReference>
<dbReference type="GeneID" id="115198805"/>
<dbReference type="FunCoup" id="A0A673X4D4">
    <property type="interactions" value="1066"/>
</dbReference>
<feature type="domain" description="B30.2/SPRY" evidence="10">
    <location>
        <begin position="347"/>
        <end position="541"/>
    </location>
</feature>
<accession>A0A673X4D4</accession>
<dbReference type="Pfam" id="PF13765">
    <property type="entry name" value="PRY"/>
    <property type="match status" value="1"/>
</dbReference>
<dbReference type="OMA" id="LXESAER"/>
<keyword evidence="3 6" id="KW-0863">Zinc-finger</keyword>
<dbReference type="Pfam" id="PF00622">
    <property type="entry name" value="SPRY"/>
    <property type="match status" value="1"/>
</dbReference>
<dbReference type="PROSITE" id="PS50089">
    <property type="entry name" value="ZF_RING_2"/>
    <property type="match status" value="1"/>
</dbReference>
<dbReference type="PRINTS" id="PR01407">
    <property type="entry name" value="BUTYPHLNCDUF"/>
</dbReference>
<dbReference type="SUPFAM" id="SSF57850">
    <property type="entry name" value="RING/U-box"/>
    <property type="match status" value="1"/>
</dbReference>
<evidence type="ECO:0000313" key="11">
    <source>
        <dbReference type="Ensembl" id="ENSSTUP00000016283.1"/>
    </source>
</evidence>
<dbReference type="CDD" id="cd19769">
    <property type="entry name" value="Bbox2_TRIM16-like"/>
    <property type="match status" value="1"/>
</dbReference>
<dbReference type="SMART" id="SM00449">
    <property type="entry name" value="SPRY"/>
    <property type="match status" value="1"/>
</dbReference>
<keyword evidence="4" id="KW-0862">Zinc</keyword>
<dbReference type="PROSITE" id="PS50119">
    <property type="entry name" value="ZF_BBOX"/>
    <property type="match status" value="1"/>
</dbReference>
<sequence length="545" mass="62509">MATSSSLLSEEQFLCSICLDVFTEPVTTPCGHNFCKACIRQYWDSNDLCQCPMCKEKFYRMPELRINTFISEMAAQFRKSVQAKATRSPDQHQAKAQEVPCDICIGTKLKALKSCLVCQTSYCETHLEPHQRVAALKRHELIDPVENLEDRMCKKHGRPLELFCRTDQMCLCVFCLKADHMTHDTVPLEEEYGERKAQLGKTEAEVQQMIQERLQKVQEIKHSVDLSKREAERERSDSVQVFTALVRSIERCQAELIEVIEEKQEATETQAEGLIKELEQEITELKRRSTELEQLSHTEDHIHLLQSFPSLCTPLPINDWSEISVNSHLCVGTVMRAVSQLEETLNKEIEKLPEVKLKRIQQYAVDVTLDPDTAHPFLIISEDRKQVKYGDTKPDLSDNPERFNLVFYVLGKEGLSSRRFYYEVMVKGKTKWTLGVARESVNRKGMKTLSPENGYWTVCLRNGEYKALDGPHVPLSLRDKPQKVGLFVDYEEGQVSFYDVKARSHIYSFTGCTFTEKLYPLLSPCLNDDGKNSAPLIITPVNHTE</sequence>
<feature type="domain" description="RING-type" evidence="8">
    <location>
        <begin position="15"/>
        <end position="55"/>
    </location>
</feature>
<keyword evidence="2" id="KW-0479">Metal-binding</keyword>
<dbReference type="SMART" id="SM00336">
    <property type="entry name" value="BBOX"/>
    <property type="match status" value="1"/>
</dbReference>
<dbReference type="GeneTree" id="ENSGT01040000240385"/>
<dbReference type="PANTHER" id="PTHR25465">
    <property type="entry name" value="B-BOX DOMAIN CONTAINING"/>
    <property type="match status" value="1"/>
</dbReference>
<dbReference type="InterPro" id="IPR001841">
    <property type="entry name" value="Znf_RING"/>
</dbReference>
<dbReference type="Gene3D" id="4.10.830.40">
    <property type="match status" value="1"/>
</dbReference>
<dbReference type="InterPro" id="IPR003877">
    <property type="entry name" value="SPRY_dom"/>
</dbReference>
<dbReference type="Pfam" id="PF00643">
    <property type="entry name" value="zf-B_box"/>
    <property type="match status" value="1"/>
</dbReference>